<accession>A0A7S4GHV7</accession>
<proteinExistence type="predicted"/>
<feature type="region of interest" description="Disordered" evidence="1">
    <location>
        <begin position="114"/>
        <end position="165"/>
    </location>
</feature>
<protein>
    <submittedName>
        <fullName evidence="2">Uncharacterized protein</fullName>
    </submittedName>
</protein>
<organism evidence="2">
    <name type="scientific">Eutreptiella gymnastica</name>
    <dbReference type="NCBI Taxonomy" id="73025"/>
    <lineage>
        <taxon>Eukaryota</taxon>
        <taxon>Discoba</taxon>
        <taxon>Euglenozoa</taxon>
        <taxon>Euglenida</taxon>
        <taxon>Spirocuta</taxon>
        <taxon>Euglenophyceae</taxon>
        <taxon>Eutreptiales</taxon>
        <taxon>Eutreptiaceae</taxon>
        <taxon>Eutreptiella</taxon>
    </lineage>
</organism>
<evidence type="ECO:0000313" key="2">
    <source>
        <dbReference type="EMBL" id="CAE0837510.1"/>
    </source>
</evidence>
<gene>
    <name evidence="2" type="ORF">EGYM00163_LOCUS48882</name>
</gene>
<dbReference type="EMBL" id="HBJA01142006">
    <property type="protein sequence ID" value="CAE0837510.1"/>
    <property type="molecule type" value="Transcribed_RNA"/>
</dbReference>
<name>A0A7S4GHV7_9EUGL</name>
<evidence type="ECO:0000256" key="1">
    <source>
        <dbReference type="SAM" id="MobiDB-lite"/>
    </source>
</evidence>
<dbReference type="AlphaFoldDB" id="A0A7S4GHV7"/>
<reference evidence="2" key="1">
    <citation type="submission" date="2021-01" db="EMBL/GenBank/DDBJ databases">
        <authorList>
            <person name="Corre E."/>
            <person name="Pelletier E."/>
            <person name="Niang G."/>
            <person name="Scheremetjew M."/>
            <person name="Finn R."/>
            <person name="Kale V."/>
            <person name="Holt S."/>
            <person name="Cochrane G."/>
            <person name="Meng A."/>
            <person name="Brown T."/>
            <person name="Cohen L."/>
        </authorList>
    </citation>
    <scope>NUCLEOTIDE SEQUENCE</scope>
    <source>
        <strain evidence="2">CCMP1594</strain>
    </source>
</reference>
<sequence>MIHGDSAPRRPAKSHTLFDSEPLFSDLLGHLNVIEAPGVLSHQALEFSRSSFYHLQGAVREPKGGLRRTCLPPLLYVLRNGTVHFRSCWNRLTLRHLTDTRCFSLRALDLPADRTHSGQAEQAEPGDKTKVDQGAPTPTAKVKAQPVTTAKGSTRGGAERQTHRYLGGKATDIYNAVVQDGGQDLKCRSGGSQ</sequence>